<keyword evidence="3" id="KW-1185">Reference proteome</keyword>
<keyword evidence="1" id="KW-0732">Signal</keyword>
<dbReference type="PANTHER" id="PTHR43649:SF27">
    <property type="entry name" value="EXTRACELLULAR SOLUTE-BINDING PROTEIN FAMILY 1"/>
    <property type="match status" value="1"/>
</dbReference>
<accession>A0A3G3K112</accession>
<reference evidence="2 3" key="1">
    <citation type="submission" date="2018-10" db="EMBL/GenBank/DDBJ databases">
        <title>Genome Sequence of Cohnella sp.</title>
        <authorList>
            <person name="Srinivasan S."/>
            <person name="Kim M.K."/>
        </authorList>
    </citation>
    <scope>NUCLEOTIDE SEQUENCE [LARGE SCALE GENOMIC DNA]</scope>
    <source>
        <strain evidence="2 3">18JY8-7</strain>
    </source>
</reference>
<dbReference type="AlphaFoldDB" id="A0A3G3K112"/>
<name>A0A3G3K112_9BACL</name>
<protein>
    <submittedName>
        <fullName evidence="2">Extracellular solute-binding protein</fullName>
    </submittedName>
</protein>
<dbReference type="InterPro" id="IPR006059">
    <property type="entry name" value="SBP"/>
</dbReference>
<dbReference type="KEGG" id="coh:EAV92_14815"/>
<evidence type="ECO:0000256" key="1">
    <source>
        <dbReference type="SAM" id="SignalP"/>
    </source>
</evidence>
<feature type="chain" id="PRO_5039363211" evidence="1">
    <location>
        <begin position="29"/>
        <end position="951"/>
    </location>
</feature>
<evidence type="ECO:0000313" key="2">
    <source>
        <dbReference type="EMBL" id="AYQ73737.1"/>
    </source>
</evidence>
<dbReference type="CDD" id="cd14489">
    <property type="entry name" value="CBM_SBP_bac_1_like"/>
    <property type="match status" value="1"/>
</dbReference>
<dbReference type="InterPro" id="IPR050490">
    <property type="entry name" value="Bact_solute-bd_prot1"/>
</dbReference>
<dbReference type="Proteomes" id="UP000269097">
    <property type="component" value="Chromosome"/>
</dbReference>
<sequence length="951" mass="107755">MKKKWIWIWTSASLLAALLILCATVAFSFREKPAAAAAEYAAENAAMPKDGIVAGAAEISSVDNAAPVLLPEGEGRRGVLEWKEGQTVQWNVDVPEDSEYELSFGYFPLEGTGQDLEFGLAVDGKELSERQVPFRLNRAWKDEPGPLRRNNGNDLRPKQSEAGVWLESKVRSAEDLSDSDLRMKLSKGRHVIRLTGIRESALLDYLLLKKPVDPAPYAEYKAALKPAVQTVRAKETVASIEAEHAYLKSDSGLFPTVDRTSPLTTPYHPTKIRINTIGAANWDIAGQWISWKFEIPEDGAYKIGVRYRQNKLKGAFSTRKVYVDGEVPFKELSEVRFPNRSGWNIKELGDDTGEPFLVYLTKGTHELKMEVTLGEMAPFLQAVQDIVYKLNDQYRKIIMITGVKPDPYRDYDLQKSIPGLLPALESLRDEMKTRSDQLTEMNGQMNQGSRALLQLSRQLDGFIDRPDSIPKKLETYINDVAGLSDWIINARYQPLEVDRIYVAGAKAERPRAEANFTDKLVHEIRSFAGSFFENYDSLGTEEKAGGKTIEVWVGAGRDQAYVVKRLIDEAFTPATGIQVKVNLVRNALVVGVMAGKGPDVNLFTRRGEAMDLAIRGALSPLDTLTGFEDMKKQYMPSAFEPYRFEGHTYAVPDEQEFFMMFYREDILKDLGLEPPRTWDDVMKIAPVLQNNNLQIGLPYENLDAGQLKDRGIGTLNLFPSLLMQNGINLYSDAHDRTRLDEPKAAEAFKTWTDFYKLYDYPLYKSDYYRFRTGQMPVVIASYKLYNQLSVAAPEIAGNWKMVPIPGIKQPDGSVNRTSAATGTSAIILKSAKDQASAWTFMQWWNSADIQSRYAKELENETGRIGRKLPANLEAFRRSKWGTEEQRTLLEQWKEVREVPELPGSYYTTRSLDNAFRGVVFEWKNPRESLNYWNKQINEEIERKRIEFGVKR</sequence>
<dbReference type="RefSeq" id="WP_123041821.1">
    <property type="nucleotide sequence ID" value="NZ_CP033433.1"/>
</dbReference>
<dbReference type="PANTHER" id="PTHR43649">
    <property type="entry name" value="ARABINOSE-BINDING PROTEIN-RELATED"/>
    <property type="match status" value="1"/>
</dbReference>
<evidence type="ECO:0000313" key="3">
    <source>
        <dbReference type="Proteomes" id="UP000269097"/>
    </source>
</evidence>
<dbReference type="Gene3D" id="2.60.120.260">
    <property type="entry name" value="Galactose-binding domain-like"/>
    <property type="match status" value="2"/>
</dbReference>
<dbReference type="EMBL" id="CP033433">
    <property type="protein sequence ID" value="AYQ73737.1"/>
    <property type="molecule type" value="Genomic_DNA"/>
</dbReference>
<feature type="signal peptide" evidence="1">
    <location>
        <begin position="1"/>
        <end position="28"/>
    </location>
</feature>
<organism evidence="2 3">
    <name type="scientific">Cohnella candidum</name>
    <dbReference type="NCBI Taxonomy" id="2674991"/>
    <lineage>
        <taxon>Bacteria</taxon>
        <taxon>Bacillati</taxon>
        <taxon>Bacillota</taxon>
        <taxon>Bacilli</taxon>
        <taxon>Bacillales</taxon>
        <taxon>Paenibacillaceae</taxon>
        <taxon>Cohnella</taxon>
    </lineage>
</organism>
<dbReference type="SUPFAM" id="SSF53850">
    <property type="entry name" value="Periplasmic binding protein-like II"/>
    <property type="match status" value="1"/>
</dbReference>
<proteinExistence type="predicted"/>
<gene>
    <name evidence="2" type="ORF">EAV92_14815</name>
</gene>
<dbReference type="Gene3D" id="3.40.190.10">
    <property type="entry name" value="Periplasmic binding protein-like II"/>
    <property type="match status" value="1"/>
</dbReference>
<dbReference type="Pfam" id="PF13416">
    <property type="entry name" value="SBP_bac_8"/>
    <property type="match status" value="1"/>
</dbReference>